<dbReference type="AlphaFoldDB" id="A0A895YBW6"/>
<keyword evidence="3" id="KW-1185">Reference proteome</keyword>
<dbReference type="InterPro" id="IPR011009">
    <property type="entry name" value="Kinase-like_dom_sf"/>
</dbReference>
<dbReference type="InterPro" id="IPR041726">
    <property type="entry name" value="ACAD10_11_N"/>
</dbReference>
<dbReference type="SUPFAM" id="SSF56112">
    <property type="entry name" value="Protein kinase-like (PK-like)"/>
    <property type="match status" value="1"/>
</dbReference>
<reference evidence="2" key="1">
    <citation type="submission" date="2021-02" db="EMBL/GenBank/DDBJ databases">
        <title>Natrosporangium hydrolyticum gen. nov., sp. nov, a haloalkaliphilic actinobacterium from a soda solonchak soil.</title>
        <authorList>
            <person name="Sorokin D.Y."/>
            <person name="Khijniak T.V."/>
            <person name="Zakharycheva A.P."/>
            <person name="Boueva O.V."/>
            <person name="Ariskina E.V."/>
            <person name="Hahnke R.L."/>
            <person name="Bunk B."/>
            <person name="Sproer C."/>
            <person name="Schumann P."/>
            <person name="Evtushenko L.I."/>
            <person name="Kublanov I.V."/>
        </authorList>
    </citation>
    <scope>NUCLEOTIDE SEQUENCE</scope>
    <source>
        <strain evidence="2">DSM 106523</strain>
    </source>
</reference>
<dbReference type="KEGG" id="nhy:JQS43_19360"/>
<evidence type="ECO:0000313" key="2">
    <source>
        <dbReference type="EMBL" id="QSB13712.1"/>
    </source>
</evidence>
<dbReference type="Proteomes" id="UP000662857">
    <property type="component" value="Chromosome"/>
</dbReference>
<gene>
    <name evidence="2" type="ORF">JQS43_19360</name>
</gene>
<accession>A0A895YBW6</accession>
<sequence>MTPALPGLDLDRLAEYLASTRPELATGPLTGQLLPGGRSNLTYVVTDGAQEWVLRRPPLGHVLGTAHDMAREHRVISALAETEVPVPEALLLCTDPAVLGAPFYLMSRVDGEPLRSPKQTAALTTDRATGIATAMMATLAALHRVDPAAVALTDFGRPAGFLGRQVRRWSTQLANSRSREVAGIDELAARLADPVPDSPAPAIVHGDFRLENLLIDGDRITAVLDWEMSTLGDPLTDLGLLLVYWEIVPQLQSPLLLGVGPAHGFPAGAQLRHWYQAATGHDTGAVDWYVALGCFKLAVILEGIHYRYCHGLTVGDGFDHIGPLVPPLVGHGLAALASYES</sequence>
<dbReference type="InterPro" id="IPR002575">
    <property type="entry name" value="Aminoglycoside_PTrfase"/>
</dbReference>
<dbReference type="RefSeq" id="WP_239675813.1">
    <property type="nucleotide sequence ID" value="NZ_CP070499.1"/>
</dbReference>
<name>A0A895YBW6_9ACTN</name>
<dbReference type="PANTHER" id="PTHR47829:SF1">
    <property type="entry name" value="HAD FAMILY PHOSPHATASE"/>
    <property type="match status" value="1"/>
</dbReference>
<dbReference type="Gene3D" id="3.90.1200.10">
    <property type="match status" value="1"/>
</dbReference>
<protein>
    <submittedName>
        <fullName evidence="2">Phosphotransferase family protein</fullName>
    </submittedName>
</protein>
<dbReference type="Gene3D" id="3.30.200.20">
    <property type="entry name" value="Phosphorylase Kinase, domain 1"/>
    <property type="match status" value="1"/>
</dbReference>
<dbReference type="InterPro" id="IPR052898">
    <property type="entry name" value="ACAD10-like"/>
</dbReference>
<evidence type="ECO:0000259" key="1">
    <source>
        <dbReference type="Pfam" id="PF01636"/>
    </source>
</evidence>
<dbReference type="CDD" id="cd05154">
    <property type="entry name" value="ACAD10_11_N-like"/>
    <property type="match status" value="1"/>
</dbReference>
<dbReference type="EMBL" id="CP070499">
    <property type="protein sequence ID" value="QSB13712.1"/>
    <property type="molecule type" value="Genomic_DNA"/>
</dbReference>
<organism evidence="2 3">
    <name type="scientific">Natronosporangium hydrolyticum</name>
    <dbReference type="NCBI Taxonomy" id="2811111"/>
    <lineage>
        <taxon>Bacteria</taxon>
        <taxon>Bacillati</taxon>
        <taxon>Actinomycetota</taxon>
        <taxon>Actinomycetes</taxon>
        <taxon>Micromonosporales</taxon>
        <taxon>Micromonosporaceae</taxon>
        <taxon>Natronosporangium</taxon>
    </lineage>
</organism>
<proteinExistence type="predicted"/>
<evidence type="ECO:0000313" key="3">
    <source>
        <dbReference type="Proteomes" id="UP000662857"/>
    </source>
</evidence>
<feature type="domain" description="Aminoglycoside phosphotransferase" evidence="1">
    <location>
        <begin position="32"/>
        <end position="247"/>
    </location>
</feature>
<dbReference type="Pfam" id="PF01636">
    <property type="entry name" value="APH"/>
    <property type="match status" value="1"/>
</dbReference>
<dbReference type="PANTHER" id="PTHR47829">
    <property type="entry name" value="HYDROLASE, PUTATIVE (AFU_ORTHOLOGUE AFUA_1G12880)-RELATED"/>
    <property type="match status" value="1"/>
</dbReference>